<reference evidence="1" key="1">
    <citation type="journal article" date="2014" name="Int. J. Syst. Evol. Microbiol.">
        <title>Complete genome sequence of Corynebacterium casei LMG S-19264T (=DSM 44701T), isolated from a smear-ripened cheese.</title>
        <authorList>
            <consortium name="US DOE Joint Genome Institute (JGI-PGF)"/>
            <person name="Walter F."/>
            <person name="Albersmeier A."/>
            <person name="Kalinowski J."/>
            <person name="Ruckert C."/>
        </authorList>
    </citation>
    <scope>NUCLEOTIDE SEQUENCE</scope>
    <source>
        <strain evidence="1">JCM 4637</strain>
    </source>
</reference>
<gene>
    <name evidence="1" type="ORF">GCM10010334_30950</name>
</gene>
<dbReference type="EMBL" id="BMVC01000005">
    <property type="protein sequence ID" value="GHC93637.1"/>
    <property type="molecule type" value="Genomic_DNA"/>
</dbReference>
<reference evidence="1" key="2">
    <citation type="submission" date="2020-09" db="EMBL/GenBank/DDBJ databases">
        <authorList>
            <person name="Sun Q."/>
            <person name="Ohkuma M."/>
        </authorList>
    </citation>
    <scope>NUCLEOTIDE SEQUENCE</scope>
    <source>
        <strain evidence="1">JCM 4637</strain>
    </source>
</reference>
<dbReference type="Proteomes" id="UP000638353">
    <property type="component" value="Unassembled WGS sequence"/>
</dbReference>
<organism evidence="1 2">
    <name type="scientific">Streptomyces finlayi</name>
    <dbReference type="NCBI Taxonomy" id="67296"/>
    <lineage>
        <taxon>Bacteria</taxon>
        <taxon>Bacillati</taxon>
        <taxon>Actinomycetota</taxon>
        <taxon>Actinomycetes</taxon>
        <taxon>Kitasatosporales</taxon>
        <taxon>Streptomycetaceae</taxon>
        <taxon>Streptomyces</taxon>
    </lineage>
</organism>
<comment type="caution">
    <text evidence="1">The sequence shown here is derived from an EMBL/GenBank/DDBJ whole genome shotgun (WGS) entry which is preliminary data.</text>
</comment>
<name>A0A919CAK9_9ACTN</name>
<proteinExistence type="predicted"/>
<protein>
    <submittedName>
        <fullName evidence="1">Uncharacterized protein</fullName>
    </submittedName>
</protein>
<dbReference type="AlphaFoldDB" id="A0A919CAK9"/>
<evidence type="ECO:0000313" key="2">
    <source>
        <dbReference type="Proteomes" id="UP000638353"/>
    </source>
</evidence>
<accession>A0A919CAK9</accession>
<sequence length="117" mass="12647">MSLMATYNRKVPVHAAFVRYGERAIALRDLWAVRVVKPIMNQPIMRTALVAAAALVLPVLAASAAHADETHENSHNAPRVSLLNTGQIDDPLEDVLEHAAVLGRTYVVEGAEAPDQS</sequence>
<evidence type="ECO:0000313" key="1">
    <source>
        <dbReference type="EMBL" id="GHC93637.1"/>
    </source>
</evidence>